<dbReference type="EMBL" id="CP028921">
    <property type="protein sequence ID" value="AWB50923.1"/>
    <property type="molecule type" value="Genomic_DNA"/>
</dbReference>
<dbReference type="AlphaFoldDB" id="A0A2S0USX3"/>
<dbReference type="Proteomes" id="UP000244496">
    <property type="component" value="Plasmid unnamed3"/>
</dbReference>
<protein>
    <submittedName>
        <fullName evidence="2">Uncharacterized protein</fullName>
    </submittedName>
</protein>
<dbReference type="KEGG" id="geh:HYN69_20305"/>
<sequence length="453" mass="51694">MGKEELSREELFALVWEKPTVEVAKELGVSDVAVAKLCARLQVPKPPRGYWARVESGQTPRRTPLRAFRDEIEARRKAMARPLPGVISLSPIQRKFVDHALSELAAKGLDVSGVRIASNQIRGIPPDVAAQMLLLIQNRYLAWIKSGEVDVALTHGAQQSLGGFVDKILPIARPQIVVMERAGRSFMSPGKEPTILIHLTADLQDRIAQLARLVRDQQLNHVVMPLVTLDHAWSAHHVYSAESYTMAESALCISATEIWVTCTIEVPRFRDEERETFLTEHLRLRDVMPIELMPTKEVEIPTPLRRIRIKQHWPRLRALIEAERVHEMLERSTYDIERSVPDERLAVSDRIWFGAERPLLGARNAWERLTEEIERWQQELEAERADLCCTILGVELGDILVKPEKGQITRLQVTRTSMNISDERVFFVIDGLRFRKDGTTGKRVESIWVNFQS</sequence>
<dbReference type="OrthoDB" id="9777694at2"/>
<evidence type="ECO:0000313" key="2">
    <source>
        <dbReference type="EMBL" id="AWB50923.1"/>
    </source>
</evidence>
<evidence type="ECO:0000313" key="3">
    <source>
        <dbReference type="Proteomes" id="UP000244496"/>
    </source>
</evidence>
<reference evidence="2 3" key="1">
    <citation type="submission" date="2018-04" db="EMBL/GenBank/DDBJ databases">
        <title>Genome sequencing of Gemmobacter.</title>
        <authorList>
            <person name="Yi H."/>
            <person name="Baek M.-G."/>
        </authorList>
    </citation>
    <scope>NUCLEOTIDE SEQUENCE [LARGE SCALE GENOMIC DNA]</scope>
    <source>
        <strain evidence="2 3">HYN0069</strain>
        <plasmid evidence="2 3">unnamed3</plasmid>
    </source>
</reference>
<dbReference type="RefSeq" id="WP_108437683.1">
    <property type="nucleotide sequence ID" value="NZ_CP028921.1"/>
</dbReference>
<keyword evidence="3" id="KW-1185">Reference proteome</keyword>
<gene>
    <name evidence="2" type="ORF">HYN69_20305</name>
</gene>
<organism evidence="2 3">
    <name type="scientific">Paragemmobacter aquarius</name>
    <dbReference type="NCBI Taxonomy" id="2169400"/>
    <lineage>
        <taxon>Bacteria</taxon>
        <taxon>Pseudomonadati</taxon>
        <taxon>Pseudomonadota</taxon>
        <taxon>Alphaproteobacteria</taxon>
        <taxon>Rhodobacterales</taxon>
        <taxon>Paracoccaceae</taxon>
        <taxon>Paragemmobacter</taxon>
    </lineage>
</organism>
<accession>A0A2S0USX3</accession>
<geneLocation type="plasmid" evidence="2 3">
    <name>unnamed3</name>
</geneLocation>
<evidence type="ECO:0000256" key="1">
    <source>
        <dbReference type="SAM" id="Coils"/>
    </source>
</evidence>
<name>A0A2S0USX3_9RHOB</name>
<keyword evidence="1" id="KW-0175">Coiled coil</keyword>
<feature type="coiled-coil region" evidence="1">
    <location>
        <begin position="359"/>
        <end position="386"/>
    </location>
</feature>
<proteinExistence type="predicted"/>
<keyword evidence="2" id="KW-0614">Plasmid</keyword>